<dbReference type="GO" id="GO:0036503">
    <property type="term" value="P:ERAD pathway"/>
    <property type="evidence" value="ECO:0007669"/>
    <property type="project" value="TreeGrafter"/>
</dbReference>
<reference evidence="3" key="1">
    <citation type="submission" date="2016-04" db="EMBL/GenBank/DDBJ databases">
        <authorList>
            <person name="Evans L.H."/>
            <person name="Alamgir A."/>
            <person name="Owens N."/>
            <person name="Weber N.D."/>
            <person name="Virtaneva K."/>
            <person name="Barbian K."/>
            <person name="Babar A."/>
            <person name="Rosenke K."/>
        </authorList>
    </citation>
    <scope>NUCLEOTIDE SEQUENCE [LARGE SCALE GENOMIC DNA]</scope>
    <source>
        <strain evidence="3">CBS 101.48</strain>
    </source>
</reference>
<dbReference type="GO" id="GO:0005783">
    <property type="term" value="C:endoplasmic reticulum"/>
    <property type="evidence" value="ECO:0007669"/>
    <property type="project" value="TreeGrafter"/>
</dbReference>
<dbReference type="OrthoDB" id="2445133at2759"/>
<feature type="compositionally biased region" description="Polar residues" evidence="1">
    <location>
        <begin position="255"/>
        <end position="264"/>
    </location>
</feature>
<dbReference type="SUPFAM" id="SSF54236">
    <property type="entry name" value="Ubiquitin-like"/>
    <property type="match status" value="1"/>
</dbReference>
<name>A0A168QJW0_ABSGL</name>
<feature type="compositionally biased region" description="Basic and acidic residues" evidence="1">
    <location>
        <begin position="237"/>
        <end position="254"/>
    </location>
</feature>
<dbReference type="Proteomes" id="UP000078561">
    <property type="component" value="Unassembled WGS sequence"/>
</dbReference>
<sequence>MSWFQGTINEAVQLVNTKGCIFTVFIRDDNEPSNQLEELLTDTKVQDILQQQVSIKLALDSENARMFGQFYPIQRVPMVYFIKQGVIKDFAIESTTVDEIIDKMDRLCQSDSPSSSVPVSSTPSLSTDNPSDVNAPTTTATQNSDSSAPPSSPSVEGTAADLDKKAKLKQQMEQARAKRDELEKQNEKQREIKRRQDGQEAQSTQQQLQDQQNKIYFAKIKQEKQADEAHRRKIKEQIARDREEKMAERQRRVQETTTDPVPSSQRKDTRQHDVCHLNVRQGDGKNMRNTFNAQDTLAEVRTWIDTHRTDGDQPYKLLAQFPTRHFSTGDEQKTVEALDLVPSGTLIMKPIRNVASAYPTSDDAASYGGMLADYMYSAGGMVYTTLTGVVTGLGSMVGAVASTGGGSNGHRLGGPQASGSRQINGINTLQQDQADDDDRKKTYNGNSVNQE</sequence>
<organism evidence="3">
    <name type="scientific">Absidia glauca</name>
    <name type="common">Pin mould</name>
    <dbReference type="NCBI Taxonomy" id="4829"/>
    <lineage>
        <taxon>Eukaryota</taxon>
        <taxon>Fungi</taxon>
        <taxon>Fungi incertae sedis</taxon>
        <taxon>Mucoromycota</taxon>
        <taxon>Mucoromycotina</taxon>
        <taxon>Mucoromycetes</taxon>
        <taxon>Mucorales</taxon>
        <taxon>Cunninghamellaceae</taxon>
        <taxon>Absidia</taxon>
    </lineage>
</organism>
<evidence type="ECO:0000259" key="2">
    <source>
        <dbReference type="PROSITE" id="PS50033"/>
    </source>
</evidence>
<dbReference type="STRING" id="4829.A0A168QJW0"/>
<feature type="region of interest" description="Disordered" evidence="1">
    <location>
        <begin position="108"/>
        <end position="210"/>
    </location>
</feature>
<dbReference type="AlphaFoldDB" id="A0A168QJW0"/>
<proteinExistence type="predicted"/>
<dbReference type="PROSITE" id="PS50033">
    <property type="entry name" value="UBX"/>
    <property type="match status" value="1"/>
</dbReference>
<feature type="domain" description="UBX" evidence="2">
    <location>
        <begin position="270"/>
        <end position="348"/>
    </location>
</feature>
<feature type="region of interest" description="Disordered" evidence="1">
    <location>
        <begin position="427"/>
        <end position="451"/>
    </location>
</feature>
<feature type="compositionally biased region" description="Polar residues" evidence="1">
    <location>
        <begin position="129"/>
        <end position="143"/>
    </location>
</feature>
<dbReference type="EMBL" id="LT554417">
    <property type="protein sequence ID" value="SAM04904.1"/>
    <property type="molecule type" value="Genomic_DNA"/>
</dbReference>
<dbReference type="InterPro" id="IPR001012">
    <property type="entry name" value="UBX_dom"/>
</dbReference>
<dbReference type="Pfam" id="PF00789">
    <property type="entry name" value="UBX"/>
    <property type="match status" value="1"/>
</dbReference>
<dbReference type="PANTHER" id="PTHR46424:SF1">
    <property type="entry name" value="UBX DOMAIN-CONTAINING PROTEIN 4"/>
    <property type="match status" value="1"/>
</dbReference>
<feature type="compositionally biased region" description="Low complexity" evidence="1">
    <location>
        <begin position="199"/>
        <end position="210"/>
    </location>
</feature>
<dbReference type="SMART" id="SM00166">
    <property type="entry name" value="UBX"/>
    <property type="match status" value="1"/>
</dbReference>
<evidence type="ECO:0000313" key="4">
    <source>
        <dbReference type="Proteomes" id="UP000078561"/>
    </source>
</evidence>
<protein>
    <recommendedName>
        <fullName evidence="2">UBX domain-containing protein</fullName>
    </recommendedName>
</protein>
<feature type="region of interest" description="Disordered" evidence="1">
    <location>
        <begin position="237"/>
        <end position="273"/>
    </location>
</feature>
<evidence type="ECO:0000313" key="3">
    <source>
        <dbReference type="EMBL" id="SAM04904.1"/>
    </source>
</evidence>
<evidence type="ECO:0000256" key="1">
    <source>
        <dbReference type="SAM" id="MobiDB-lite"/>
    </source>
</evidence>
<feature type="compositionally biased region" description="Low complexity" evidence="1">
    <location>
        <begin position="110"/>
        <end position="128"/>
    </location>
</feature>
<dbReference type="Gene3D" id="3.10.20.90">
    <property type="entry name" value="Phosphatidylinositol 3-kinase Catalytic Subunit, Chain A, domain 1"/>
    <property type="match status" value="1"/>
</dbReference>
<accession>A0A168QJW0</accession>
<feature type="compositionally biased region" description="Basic and acidic residues" evidence="1">
    <location>
        <begin position="175"/>
        <end position="198"/>
    </location>
</feature>
<dbReference type="Pfam" id="PF23187">
    <property type="entry name" value="UBX7_N"/>
    <property type="match status" value="1"/>
</dbReference>
<dbReference type="OMA" id="FEPNNTS"/>
<dbReference type="PANTHER" id="PTHR46424">
    <property type="entry name" value="UBX DOMAIN-CONTAINING PROTEIN 4"/>
    <property type="match status" value="1"/>
</dbReference>
<gene>
    <name evidence="3" type="primary">ABSGL_10770.1 scaffold 12033</name>
</gene>
<dbReference type="InParanoid" id="A0A168QJW0"/>
<dbReference type="InterPro" id="IPR029071">
    <property type="entry name" value="Ubiquitin-like_domsf"/>
</dbReference>
<keyword evidence="4" id="KW-1185">Reference proteome</keyword>